<dbReference type="Proteomes" id="UP000198724">
    <property type="component" value="Unassembled WGS sequence"/>
</dbReference>
<dbReference type="EMBL" id="FOOT01000004">
    <property type="protein sequence ID" value="SFG92420.1"/>
    <property type="molecule type" value="Genomic_DNA"/>
</dbReference>
<evidence type="ECO:0000313" key="1">
    <source>
        <dbReference type="EMBL" id="SFG92420.1"/>
    </source>
</evidence>
<organism evidence="1 2">
    <name type="scientific">Pontibacter chinhatensis</name>
    <dbReference type="NCBI Taxonomy" id="1436961"/>
    <lineage>
        <taxon>Bacteria</taxon>
        <taxon>Pseudomonadati</taxon>
        <taxon>Bacteroidota</taxon>
        <taxon>Cytophagia</taxon>
        <taxon>Cytophagales</taxon>
        <taxon>Hymenobacteraceae</taxon>
        <taxon>Pontibacter</taxon>
    </lineage>
</organism>
<keyword evidence="2" id="KW-1185">Reference proteome</keyword>
<name>A0A1I2VTE9_9BACT</name>
<protein>
    <submittedName>
        <fullName evidence="1">Uncharacterized protein</fullName>
    </submittedName>
</protein>
<dbReference type="AlphaFoldDB" id="A0A1I2VTE9"/>
<gene>
    <name evidence="1" type="ORF">SAMN05421739_104354</name>
</gene>
<reference evidence="2" key="1">
    <citation type="submission" date="2016-10" db="EMBL/GenBank/DDBJ databases">
        <authorList>
            <person name="Varghese N."/>
            <person name="Submissions S."/>
        </authorList>
    </citation>
    <scope>NUCLEOTIDE SEQUENCE [LARGE SCALE GENOMIC DNA]</scope>
    <source>
        <strain evidence="2">LP51</strain>
    </source>
</reference>
<proteinExistence type="predicted"/>
<sequence>MPTPFMMSTQKSLQMVLTILLLILAILAMNWQERISRQTPVAKHQQSQRKPLTRAVAYADCCLYHALEAAEGRGAYTTGGDEKQVFKTGMMQLQLDSAAHLAAGNYN</sequence>
<accession>A0A1I2VTE9</accession>
<evidence type="ECO:0000313" key="2">
    <source>
        <dbReference type="Proteomes" id="UP000198724"/>
    </source>
</evidence>